<evidence type="ECO:0000313" key="5">
    <source>
        <dbReference type="EMBL" id="SDR50036.1"/>
    </source>
</evidence>
<accession>A0A1H1JJ61</accession>
<dbReference type="GO" id="GO:0016846">
    <property type="term" value="F:carbon-sulfur lyase activity"/>
    <property type="evidence" value="ECO:0007669"/>
    <property type="project" value="InterPro"/>
</dbReference>
<reference evidence="6" key="1">
    <citation type="submission" date="2016-10" db="EMBL/GenBank/DDBJ databases">
        <authorList>
            <person name="Varghese N."/>
        </authorList>
    </citation>
    <scope>NUCLEOTIDE SEQUENCE [LARGE SCALE GENOMIC DNA]</scope>
    <source>
        <strain evidence="6">GAS106B</strain>
    </source>
</reference>
<keyword evidence="2" id="KW-0479">Metal-binding</keyword>
<gene>
    <name evidence="5" type="ORF">SAMN05443245_6563</name>
</gene>
<comment type="similarity">
    <text evidence="1">Belongs to the Gfa family.</text>
</comment>
<dbReference type="GO" id="GO:0046872">
    <property type="term" value="F:metal ion binding"/>
    <property type="evidence" value="ECO:0007669"/>
    <property type="project" value="UniProtKB-KW"/>
</dbReference>
<dbReference type="PANTHER" id="PTHR28620">
    <property type="entry name" value="CENTROMERE PROTEIN V"/>
    <property type="match status" value="1"/>
</dbReference>
<dbReference type="InterPro" id="IPR052355">
    <property type="entry name" value="CENP-V-like"/>
</dbReference>
<dbReference type="OrthoDB" id="327703at2"/>
<name>A0A1H1JJ61_9BURK</name>
<dbReference type="InterPro" id="IPR006913">
    <property type="entry name" value="CENP-V/GFA"/>
</dbReference>
<evidence type="ECO:0000259" key="4">
    <source>
        <dbReference type="PROSITE" id="PS51891"/>
    </source>
</evidence>
<dbReference type="Gene3D" id="2.170.150.70">
    <property type="match status" value="1"/>
</dbReference>
<evidence type="ECO:0000256" key="3">
    <source>
        <dbReference type="ARBA" id="ARBA00022833"/>
    </source>
</evidence>
<organism evidence="5 6">
    <name type="scientific">Paraburkholderia fungorum</name>
    <dbReference type="NCBI Taxonomy" id="134537"/>
    <lineage>
        <taxon>Bacteria</taxon>
        <taxon>Pseudomonadati</taxon>
        <taxon>Pseudomonadota</taxon>
        <taxon>Betaproteobacteria</taxon>
        <taxon>Burkholderiales</taxon>
        <taxon>Burkholderiaceae</taxon>
        <taxon>Paraburkholderia</taxon>
    </lineage>
</organism>
<proteinExistence type="inferred from homology"/>
<protein>
    <submittedName>
        <fullName evidence="5">Uncharacterized conserved protein</fullName>
    </submittedName>
</protein>
<dbReference type="Pfam" id="PF04828">
    <property type="entry name" value="GFA"/>
    <property type="match status" value="1"/>
</dbReference>
<evidence type="ECO:0000256" key="2">
    <source>
        <dbReference type="ARBA" id="ARBA00022723"/>
    </source>
</evidence>
<dbReference type="SUPFAM" id="SSF51316">
    <property type="entry name" value="Mss4-like"/>
    <property type="match status" value="1"/>
</dbReference>
<dbReference type="Proteomes" id="UP000183487">
    <property type="component" value="Unassembled WGS sequence"/>
</dbReference>
<evidence type="ECO:0000256" key="1">
    <source>
        <dbReference type="ARBA" id="ARBA00005495"/>
    </source>
</evidence>
<dbReference type="InterPro" id="IPR011057">
    <property type="entry name" value="Mss4-like_sf"/>
</dbReference>
<evidence type="ECO:0000313" key="6">
    <source>
        <dbReference type="Proteomes" id="UP000183487"/>
    </source>
</evidence>
<dbReference type="EMBL" id="FNKP01000003">
    <property type="protein sequence ID" value="SDR50036.1"/>
    <property type="molecule type" value="Genomic_DNA"/>
</dbReference>
<keyword evidence="6" id="KW-1185">Reference proteome</keyword>
<dbReference type="PANTHER" id="PTHR28620:SF1">
    <property type="entry name" value="CENP-V_GFA DOMAIN-CONTAINING PROTEIN"/>
    <property type="match status" value="1"/>
</dbReference>
<sequence length="135" mass="15296">MLRTYHGSCHCRFVTFEARIDFSKGTGKCNCSFCSRLRLWLVKVRPEEFRLLSGDNALTQYSGANPVAHHPFCKQCGVHVFDRIEMPNGTGYPYINVNIACIDELDLNEVLQAPIVYHNGLANDWGNPAPETRHL</sequence>
<feature type="domain" description="CENP-V/GFA" evidence="4">
    <location>
        <begin position="5"/>
        <end position="126"/>
    </location>
</feature>
<keyword evidence="3" id="KW-0862">Zinc</keyword>
<dbReference type="AlphaFoldDB" id="A0A1H1JJ61"/>
<dbReference type="PROSITE" id="PS51891">
    <property type="entry name" value="CENP_V_GFA"/>
    <property type="match status" value="1"/>
</dbReference>